<dbReference type="AlphaFoldDB" id="A0A3E2HBN5"/>
<dbReference type="GO" id="GO:0016491">
    <property type="term" value="F:oxidoreductase activity"/>
    <property type="evidence" value="ECO:0007669"/>
    <property type="project" value="InterPro"/>
</dbReference>
<protein>
    <submittedName>
        <fullName evidence="2">Uncharacterized protein</fullName>
    </submittedName>
</protein>
<reference evidence="2 3" key="1">
    <citation type="submission" date="2018-05" db="EMBL/GenBank/DDBJ databases">
        <title>Draft genome sequence of Scytalidium lignicola DSM 105466, a ubiquitous saprotrophic fungus.</title>
        <authorList>
            <person name="Buettner E."/>
            <person name="Gebauer A.M."/>
            <person name="Hofrichter M."/>
            <person name="Liers C."/>
            <person name="Kellner H."/>
        </authorList>
    </citation>
    <scope>NUCLEOTIDE SEQUENCE [LARGE SCALE GENOMIC DNA]</scope>
    <source>
        <strain evidence="2 3">DSM 105466</strain>
    </source>
</reference>
<comment type="caution">
    <text evidence="2">The sequence shown here is derived from an EMBL/GenBank/DDBJ whole genome shotgun (WGS) entry which is preliminary data.</text>
</comment>
<dbReference type="NCBIfam" id="NF041278">
    <property type="entry name" value="CmcJ_NvfI_EfuI"/>
    <property type="match status" value="1"/>
</dbReference>
<organism evidence="2 3">
    <name type="scientific">Scytalidium lignicola</name>
    <name type="common">Hyphomycete</name>
    <dbReference type="NCBI Taxonomy" id="5539"/>
    <lineage>
        <taxon>Eukaryota</taxon>
        <taxon>Fungi</taxon>
        <taxon>Dikarya</taxon>
        <taxon>Ascomycota</taxon>
        <taxon>Pezizomycotina</taxon>
        <taxon>Leotiomycetes</taxon>
        <taxon>Leotiomycetes incertae sedis</taxon>
        <taxon>Scytalidium</taxon>
    </lineage>
</organism>
<keyword evidence="3" id="KW-1185">Reference proteome</keyword>
<evidence type="ECO:0000256" key="1">
    <source>
        <dbReference type="ARBA" id="ARBA00023604"/>
    </source>
</evidence>
<evidence type="ECO:0000313" key="2">
    <source>
        <dbReference type="EMBL" id="RFU30825.1"/>
    </source>
</evidence>
<gene>
    <name evidence="2" type="ORF">B7463_g5470</name>
</gene>
<dbReference type="Proteomes" id="UP000258309">
    <property type="component" value="Unassembled WGS sequence"/>
</dbReference>
<sequence length="243" mass="28394">MTSDVTASFTYVKDLPLYNTEKPYIILTHLNENHSRSNLEWETAAPEVIRNIRGQEGSFKLDDYGFAYCQAPTQFSDWDSNEKVEAEYLPEVMRILKENVEGVDHVEIFDWRRRAPGKGQEFTNLNNPTEPLAPAEQVHLDQSPQGVLKRVKLLMGEKSSEYLQGRIRVINVWRPLFTVQDRPLAVCDGRTMKYSDLLETDLVRINYVGSTMFAKYRTGYEWYYLDQQTKNEFARMFHSFKGR</sequence>
<dbReference type="OMA" id="QRRFRII"/>
<dbReference type="EMBL" id="NCSJ02000090">
    <property type="protein sequence ID" value="RFU30825.1"/>
    <property type="molecule type" value="Genomic_DNA"/>
</dbReference>
<feature type="non-terminal residue" evidence="2">
    <location>
        <position position="243"/>
    </location>
</feature>
<dbReference type="OrthoDB" id="412788at2759"/>
<accession>A0A3E2HBN5</accession>
<feature type="non-terminal residue" evidence="2">
    <location>
        <position position="1"/>
    </location>
</feature>
<dbReference type="STRING" id="5539.A0A3E2HBN5"/>
<dbReference type="InterPro" id="IPR044053">
    <property type="entry name" value="AsaB-like"/>
</dbReference>
<dbReference type="PANTHER" id="PTHR34598">
    <property type="entry name" value="BLL6449 PROTEIN"/>
    <property type="match status" value="1"/>
</dbReference>
<evidence type="ECO:0000313" key="3">
    <source>
        <dbReference type="Proteomes" id="UP000258309"/>
    </source>
</evidence>
<comment type="similarity">
    <text evidence="1">Belongs to the asaB hydroxylase/desaturase family.</text>
</comment>
<name>A0A3E2HBN5_SCYLI</name>
<proteinExistence type="inferred from homology"/>
<dbReference type="PANTHER" id="PTHR34598:SF3">
    <property type="entry name" value="OXIDOREDUCTASE AN1597"/>
    <property type="match status" value="1"/>
</dbReference>